<evidence type="ECO:0008006" key="4">
    <source>
        <dbReference type="Google" id="ProtNLM"/>
    </source>
</evidence>
<dbReference type="CDD" id="cd00241">
    <property type="entry name" value="DOMON_like"/>
    <property type="match status" value="1"/>
</dbReference>
<dbReference type="EMBL" id="QEKH01000014">
    <property type="protein sequence ID" value="PVY41453.1"/>
    <property type="molecule type" value="Genomic_DNA"/>
</dbReference>
<gene>
    <name evidence="2" type="ORF">C8D82_11467</name>
</gene>
<dbReference type="InterPro" id="IPR051923">
    <property type="entry name" value="Glycosyl_Hydrolase_39"/>
</dbReference>
<dbReference type="SUPFAM" id="SSF51445">
    <property type="entry name" value="(Trans)glycosidases"/>
    <property type="match status" value="1"/>
</dbReference>
<keyword evidence="1" id="KW-0732">Signal</keyword>
<dbReference type="PANTHER" id="PTHR12631">
    <property type="entry name" value="ALPHA-L-IDURONIDASE"/>
    <property type="match status" value="1"/>
</dbReference>
<evidence type="ECO:0000313" key="3">
    <source>
        <dbReference type="Proteomes" id="UP000245959"/>
    </source>
</evidence>
<dbReference type="RefSeq" id="WP_116884110.1">
    <property type="nucleotide sequence ID" value="NZ_QEKH01000014.1"/>
</dbReference>
<feature type="signal peptide" evidence="1">
    <location>
        <begin position="1"/>
        <end position="20"/>
    </location>
</feature>
<evidence type="ECO:0000313" key="2">
    <source>
        <dbReference type="EMBL" id="PVY41453.1"/>
    </source>
</evidence>
<dbReference type="AlphaFoldDB" id="A0A2U1AYG0"/>
<keyword evidence="3" id="KW-1185">Reference proteome</keyword>
<dbReference type="Gene3D" id="3.20.20.80">
    <property type="entry name" value="Glycosidases"/>
    <property type="match status" value="1"/>
</dbReference>
<organism evidence="2 3">
    <name type="scientific">Victivallis vadensis</name>
    <dbReference type="NCBI Taxonomy" id="172901"/>
    <lineage>
        <taxon>Bacteria</taxon>
        <taxon>Pseudomonadati</taxon>
        <taxon>Lentisphaerota</taxon>
        <taxon>Lentisphaeria</taxon>
        <taxon>Victivallales</taxon>
        <taxon>Victivallaceae</taxon>
        <taxon>Victivallis</taxon>
    </lineage>
</organism>
<evidence type="ECO:0000256" key="1">
    <source>
        <dbReference type="SAM" id="SignalP"/>
    </source>
</evidence>
<dbReference type="GeneID" id="78295419"/>
<accession>A0A2U1AYG0</accession>
<reference evidence="2 3" key="1">
    <citation type="submission" date="2018-04" db="EMBL/GenBank/DDBJ databases">
        <title>Genomic Encyclopedia of Type Strains, Phase IV (KMG-IV): sequencing the most valuable type-strain genomes for metagenomic binning, comparative biology and taxonomic classification.</title>
        <authorList>
            <person name="Goeker M."/>
        </authorList>
    </citation>
    <scope>NUCLEOTIDE SEQUENCE [LARGE SCALE GENOMIC DNA]</scope>
    <source>
        <strain evidence="2 3">DSM 14823</strain>
    </source>
</reference>
<dbReference type="Proteomes" id="UP000245959">
    <property type="component" value="Unassembled WGS sequence"/>
</dbReference>
<proteinExistence type="predicted"/>
<sequence length="1093" mass="119568">MKHCLILASLCCGPALLSGAAELPVYPSGGGLNLRVPVVAPVAGGAKGNRLPFEMVRFTYELAPHLTGLEAGSVSLFVEDCMRRPAKEVLTLGGPAGELKVVIPAGPSQERRFRLESGEGRADSRGTQAPGKWHKLLLTWGNGRAGLTQENGETLEVKLPENFTVQRLGCSASLVDELELKGGGGSFSVGWERDYSGRLVPAGQGGVTAAVHGFDTYVIGSDPEKRDYPLVQLLNSTQERREVTLRYELQSEVNRIRNVRQEKRLLEPGCSTMVPVMSPALLQSDVYHLVISIDGLSAPFRVKKNFLHVARRPEPAGPGLFGLHDCDVKAFGFWPDALPLRYAHKYLRWGWVQGPAFVDHSTAPEHDPAAPPQEWNWNAALDWELMAGRELFVSLQSYPYSAWHREREYPRGMKQWPSAKGGGFPDLKKYARFLRESAERYRGRIRHYEIENEPNAYGMPEHPEDYAEVCRTVYRTVKAVDPDVRIYGVCGTGSFLPWMKRALAAGATGNFDVLSYHTYTTPRQPDQANLRRFLGEVREAAPAGIRRFNSETGVLQALRYEADRPIPPETVALAAKERRTGFVSTASWPGRVNDEWEASASIVKNAVINLASGSEGFIFFGWNPEWPKDGKPWTEREPDFSLLSATPAGERTPSLLSLAVAVLAAQFESADPGKSYRWLDSGEVRGALFSKAAAGRVAVLWAADAAADVLVTAPGNELETVNVFGERRIFRAVPGAGRDGRGVFLLPLTTMPRYVHLADGELEVLSSPVSAVEVENIVGGTGSVALTLLNTGDEVWNARLEAGAVPGLVVSPREEEVAIRPGRRRKVKFDCRLEAGAKGSVFELPVTLRLPNNVELTRGCRIGVSASGAAGEVPENFVLAAGDALDGFAPELKLDRIEQAVFGRPSDTASIQEAHFWGGPAELSGGFRLGWNREALFVAGRVRDIHPRLPEVWPGALGSCVELFFDFRTPAEGLGKAQYGRNVLQFLILPPVAGKTKPQLWCPQLPELPAETVRLCGAAQDRQEYWIGLTIPWKLVRADGNPPERFGFDAGINGSFGDRDGRKAQLMLFGTARNFCDASKFGMIPVGKGRRGQ</sequence>
<name>A0A2U1AYG0_9BACT</name>
<feature type="chain" id="PRO_5015645003" description="Carbohydrate binding protein with CBM9 domain" evidence="1">
    <location>
        <begin position="21"/>
        <end position="1093"/>
    </location>
</feature>
<protein>
    <recommendedName>
        <fullName evidence="4">Carbohydrate binding protein with CBM9 domain</fullName>
    </recommendedName>
</protein>
<comment type="caution">
    <text evidence="2">The sequence shown here is derived from an EMBL/GenBank/DDBJ whole genome shotgun (WGS) entry which is preliminary data.</text>
</comment>
<dbReference type="SUPFAM" id="SSF49344">
    <property type="entry name" value="CBD9-like"/>
    <property type="match status" value="1"/>
</dbReference>
<dbReference type="GO" id="GO:0004553">
    <property type="term" value="F:hydrolase activity, hydrolyzing O-glycosyl compounds"/>
    <property type="evidence" value="ECO:0007669"/>
    <property type="project" value="TreeGrafter"/>
</dbReference>
<dbReference type="PANTHER" id="PTHR12631:SF10">
    <property type="entry name" value="BETA-XYLOSIDASE-LIKE PROTEIN-RELATED"/>
    <property type="match status" value="1"/>
</dbReference>
<dbReference type="InterPro" id="IPR017853">
    <property type="entry name" value="GH"/>
</dbReference>
<dbReference type="Gene3D" id="2.60.40.1190">
    <property type="match status" value="1"/>
</dbReference>